<evidence type="ECO:0000313" key="11">
    <source>
        <dbReference type="Proteomes" id="UP000196158"/>
    </source>
</evidence>
<evidence type="ECO:0000256" key="6">
    <source>
        <dbReference type="ARBA" id="ARBA00023128"/>
    </source>
</evidence>
<feature type="region of interest" description="Disordered" evidence="9">
    <location>
        <begin position="80"/>
        <end position="131"/>
    </location>
</feature>
<dbReference type="Proteomes" id="UP000196158">
    <property type="component" value="Unassembled WGS sequence"/>
</dbReference>
<dbReference type="GO" id="GO:0044183">
    <property type="term" value="F:protein folding chaperone"/>
    <property type="evidence" value="ECO:0007669"/>
    <property type="project" value="TreeGrafter"/>
</dbReference>
<comment type="subunit">
    <text evidence="3">Interacts with RIP1.</text>
</comment>
<sequence length="131" mass="14651">MNSNLTRQALTAYRHGLRAARVAFNEDTRLLEAARQKMKQGMKTPENPDTPIEKQIKLMEDVAQFLRKNIVQGKKIENGLNNEKPTYHLNLHKDTELGDNDDIKNISRRNTLTSNSTSTGGCCGGSGQPNQ</sequence>
<reference evidence="10 11" key="1">
    <citation type="submission" date="2017-04" db="EMBL/GenBank/DDBJ databases">
        <authorList>
            <person name="Afonso C.L."/>
            <person name="Miller P.J."/>
            <person name="Scott M.A."/>
            <person name="Spackman E."/>
            <person name="Goraichik I."/>
            <person name="Dimitrov K.M."/>
            <person name="Suarez D.L."/>
            <person name="Swayne D.E."/>
        </authorList>
    </citation>
    <scope>NUCLEOTIDE SEQUENCE [LARGE SCALE GENOMIC DNA]</scope>
</reference>
<protein>
    <recommendedName>
        <fullName evidence="4">Mitochondrial zinc maintenance protein 1, mitochondrial</fullName>
    </recommendedName>
</protein>
<dbReference type="EMBL" id="FXLY01000004">
    <property type="protein sequence ID" value="SMN19535.1"/>
    <property type="molecule type" value="Genomic_DNA"/>
</dbReference>
<accession>A0A1X7R1K4</accession>
<feature type="compositionally biased region" description="Basic and acidic residues" evidence="9">
    <location>
        <begin position="91"/>
        <end position="105"/>
    </location>
</feature>
<dbReference type="PANTHER" id="PTHR46749">
    <property type="entry name" value="COMPLEX III ASSEMBLY FACTOR LYRM7"/>
    <property type="match status" value="1"/>
</dbReference>
<evidence type="ECO:0000256" key="2">
    <source>
        <dbReference type="ARBA" id="ARBA00009949"/>
    </source>
</evidence>
<dbReference type="GO" id="GO:0005759">
    <property type="term" value="C:mitochondrial matrix"/>
    <property type="evidence" value="ECO:0007669"/>
    <property type="project" value="UniProtKB-SubCell"/>
</dbReference>
<dbReference type="AlphaFoldDB" id="A0A1X7R1K4"/>
<comment type="subcellular location">
    <subcellularLocation>
        <location evidence="1">Mitochondrion matrix</location>
    </subcellularLocation>
</comment>
<dbReference type="STRING" id="1789683.A0A1X7R1K4"/>
<dbReference type="InterPro" id="IPR045298">
    <property type="entry name" value="Complex1_LYR_LYRM7"/>
</dbReference>
<evidence type="ECO:0000256" key="5">
    <source>
        <dbReference type="ARBA" id="ARBA00022946"/>
    </source>
</evidence>
<dbReference type="CDD" id="cd20267">
    <property type="entry name" value="Complex1_LYR_LYRM7"/>
    <property type="match status" value="1"/>
</dbReference>
<dbReference type="GO" id="GO:0034551">
    <property type="term" value="P:mitochondrial respiratory chain complex III assembly"/>
    <property type="evidence" value="ECO:0007669"/>
    <property type="project" value="InterPro"/>
</dbReference>
<evidence type="ECO:0000256" key="7">
    <source>
        <dbReference type="ARBA" id="ARBA00023186"/>
    </source>
</evidence>
<feature type="compositionally biased region" description="Gly residues" evidence="9">
    <location>
        <begin position="121"/>
        <end position="131"/>
    </location>
</feature>
<comment type="function">
    <text evidence="8">Assembly factor required for Rieske Fe-S protein RIP1 incorporation into the cytochrome b-c1 (CIII) complex. Functions as a chaperone, binding to this subunit within the mitochondrial matrix and stabilizing it prior to its translocation and insertion into the late CIII dimeric intermediate within the mitochondrial inner membrane. Modulates the mitochondrial matrix zinc pool.</text>
</comment>
<dbReference type="OrthoDB" id="529194at2759"/>
<evidence type="ECO:0000256" key="8">
    <source>
        <dbReference type="ARBA" id="ARBA00025268"/>
    </source>
</evidence>
<keyword evidence="11" id="KW-1185">Reference proteome</keyword>
<name>A0A1X7R1K4_9SACH</name>
<keyword evidence="7" id="KW-0143">Chaperone</keyword>
<evidence type="ECO:0000256" key="3">
    <source>
        <dbReference type="ARBA" id="ARBA00011589"/>
    </source>
</evidence>
<evidence type="ECO:0000256" key="4">
    <source>
        <dbReference type="ARBA" id="ARBA00015108"/>
    </source>
</evidence>
<organism evidence="10 11">
    <name type="scientific">Maudiozyma saulgeensis</name>
    <dbReference type="NCBI Taxonomy" id="1789683"/>
    <lineage>
        <taxon>Eukaryota</taxon>
        <taxon>Fungi</taxon>
        <taxon>Dikarya</taxon>
        <taxon>Ascomycota</taxon>
        <taxon>Saccharomycotina</taxon>
        <taxon>Saccharomycetes</taxon>
        <taxon>Saccharomycetales</taxon>
        <taxon>Saccharomycetaceae</taxon>
        <taxon>Maudiozyma</taxon>
    </lineage>
</organism>
<feature type="compositionally biased region" description="Low complexity" evidence="9">
    <location>
        <begin position="108"/>
        <end position="120"/>
    </location>
</feature>
<evidence type="ECO:0000313" key="10">
    <source>
        <dbReference type="EMBL" id="SMN19535.1"/>
    </source>
</evidence>
<gene>
    <name evidence="10" type="ORF">KASA_0O00770G</name>
</gene>
<keyword evidence="6" id="KW-0496">Mitochondrion</keyword>
<keyword evidence="5" id="KW-0809">Transit peptide</keyword>
<proteinExistence type="inferred from homology"/>
<dbReference type="InterPro" id="IPR050435">
    <property type="entry name" value="MZM1/LYRM7"/>
</dbReference>
<comment type="similarity">
    <text evidence="2">Belongs to the complex I LYR family. MZM1 subfamily.</text>
</comment>
<evidence type="ECO:0000256" key="1">
    <source>
        <dbReference type="ARBA" id="ARBA00004305"/>
    </source>
</evidence>
<evidence type="ECO:0000256" key="9">
    <source>
        <dbReference type="SAM" id="MobiDB-lite"/>
    </source>
</evidence>
<dbReference type="PANTHER" id="PTHR46749:SF1">
    <property type="entry name" value="COMPLEX III ASSEMBLY FACTOR LYRM7"/>
    <property type="match status" value="1"/>
</dbReference>